<organism evidence="1 2">
    <name type="scientific">Callosobruchus maculatus</name>
    <name type="common">Southern cowpea weevil</name>
    <name type="synonym">Pulse bruchid</name>
    <dbReference type="NCBI Taxonomy" id="64391"/>
    <lineage>
        <taxon>Eukaryota</taxon>
        <taxon>Metazoa</taxon>
        <taxon>Ecdysozoa</taxon>
        <taxon>Arthropoda</taxon>
        <taxon>Hexapoda</taxon>
        <taxon>Insecta</taxon>
        <taxon>Pterygota</taxon>
        <taxon>Neoptera</taxon>
        <taxon>Endopterygota</taxon>
        <taxon>Coleoptera</taxon>
        <taxon>Polyphaga</taxon>
        <taxon>Cucujiformia</taxon>
        <taxon>Chrysomeloidea</taxon>
        <taxon>Chrysomelidae</taxon>
        <taxon>Bruchinae</taxon>
        <taxon>Bruchini</taxon>
        <taxon>Callosobruchus</taxon>
    </lineage>
</organism>
<evidence type="ECO:0000313" key="2">
    <source>
        <dbReference type="Proteomes" id="UP000410492"/>
    </source>
</evidence>
<dbReference type="OrthoDB" id="6777076at2759"/>
<keyword evidence="2" id="KW-1185">Reference proteome</keyword>
<dbReference type="EMBL" id="CAACVG010003083">
    <property type="protein sequence ID" value="VEN37183.1"/>
    <property type="molecule type" value="Genomic_DNA"/>
</dbReference>
<evidence type="ECO:0008006" key="3">
    <source>
        <dbReference type="Google" id="ProtNLM"/>
    </source>
</evidence>
<reference evidence="1 2" key="1">
    <citation type="submission" date="2019-01" db="EMBL/GenBank/DDBJ databases">
        <authorList>
            <person name="Sayadi A."/>
        </authorList>
    </citation>
    <scope>NUCLEOTIDE SEQUENCE [LARGE SCALE GENOMIC DNA]</scope>
</reference>
<accession>A0A653BNJ1</accession>
<dbReference type="Proteomes" id="UP000410492">
    <property type="component" value="Unassembled WGS sequence"/>
</dbReference>
<gene>
    <name evidence="1" type="ORF">CALMAC_LOCUS2525</name>
</gene>
<sequence>MCDNFMDILISDNDTKEFGTYFQEYYLRYIHSWPYCYRVNCGINTNMHLEQMHRTLKHIYLKGKVIKRLDKAINVLMKFIRDKLFDRLIVMNKGKICSKIDALRSRHKKSETLDYKLVVTECQICLHQYSCTCIDSCIKWNMCKHVHLIHRFLKNNDANTQDANTLESDDNKLIRNNTKKNRRNYLKS</sequence>
<proteinExistence type="predicted"/>
<protein>
    <recommendedName>
        <fullName evidence="3">SWIM-type domain-containing protein</fullName>
    </recommendedName>
</protein>
<evidence type="ECO:0000313" key="1">
    <source>
        <dbReference type="EMBL" id="VEN37183.1"/>
    </source>
</evidence>
<dbReference type="AlphaFoldDB" id="A0A653BNJ1"/>
<name>A0A653BNJ1_CALMS</name>